<organism evidence="1 2">
    <name type="scientific">Halopiger xanaduensis (strain DSM 18323 / JCM 14033 / SH-6)</name>
    <dbReference type="NCBI Taxonomy" id="797210"/>
    <lineage>
        <taxon>Archaea</taxon>
        <taxon>Methanobacteriati</taxon>
        <taxon>Methanobacteriota</taxon>
        <taxon>Stenosarchaea group</taxon>
        <taxon>Halobacteria</taxon>
        <taxon>Halobacteriales</taxon>
        <taxon>Natrialbaceae</taxon>
        <taxon>Halopiger</taxon>
    </lineage>
</organism>
<gene>
    <name evidence="1" type="ordered locus">Halxa_3362</name>
</gene>
<dbReference type="Proteomes" id="UP000006794">
    <property type="component" value="Chromosome"/>
</dbReference>
<sequence>MGWEGGWVGGWVGVEQQQRQRQRVLICVGASRIASAGVAGVCVEGSERMEVAEAVERERVDG</sequence>
<evidence type="ECO:0000313" key="1">
    <source>
        <dbReference type="EMBL" id="AEH37974.1"/>
    </source>
</evidence>
<keyword evidence="2" id="KW-1185">Reference proteome</keyword>
<dbReference type="EMBL" id="CP002839">
    <property type="protein sequence ID" value="AEH37974.1"/>
    <property type="molecule type" value="Genomic_DNA"/>
</dbReference>
<protein>
    <submittedName>
        <fullName evidence="1">Uncharacterized protein</fullName>
    </submittedName>
</protein>
<dbReference type="HOGENOM" id="CLU_2893211_0_0_2"/>
<dbReference type="AlphaFoldDB" id="F8D874"/>
<dbReference type="KEGG" id="hxa:Halxa_3362"/>
<evidence type="ECO:0000313" key="2">
    <source>
        <dbReference type="Proteomes" id="UP000006794"/>
    </source>
</evidence>
<name>F8D874_HALXS</name>
<accession>F8D874</accession>
<proteinExistence type="predicted"/>
<reference evidence="1 2" key="1">
    <citation type="journal article" date="2012" name="Stand. Genomic Sci.">
        <title>Complete genome sequence of Halopiger xanaduensis type strain (SH-6(T)).</title>
        <authorList>
            <person name="Anderson I."/>
            <person name="Tindall B.J."/>
            <person name="Rohde M."/>
            <person name="Lucas S."/>
            <person name="Han J."/>
            <person name="Lapidus A."/>
            <person name="Cheng J.F."/>
            <person name="Goodwin L."/>
            <person name="Pitluck S."/>
            <person name="Peters L."/>
            <person name="Pati A."/>
            <person name="Mikhailova N."/>
            <person name="Pagani I."/>
            <person name="Teshima H."/>
            <person name="Han C."/>
            <person name="Tapia R."/>
            <person name="Land M."/>
            <person name="Woyke T."/>
            <person name="Klenk H.P."/>
            <person name="Kyrpides N."/>
            <person name="Ivanova N."/>
        </authorList>
    </citation>
    <scope>NUCLEOTIDE SEQUENCE [LARGE SCALE GENOMIC DNA]</scope>
    <source>
        <strain evidence="2">DSM 18323 / JCM 14033 / SH-6</strain>
    </source>
</reference>